<evidence type="ECO:0000256" key="1">
    <source>
        <dbReference type="SAM" id="SignalP"/>
    </source>
</evidence>
<comment type="caution">
    <text evidence="2">The sequence shown here is derived from an EMBL/GenBank/DDBJ whole genome shotgun (WGS) entry which is preliminary data.</text>
</comment>
<feature type="signal peptide" evidence="1">
    <location>
        <begin position="1"/>
        <end position="17"/>
    </location>
</feature>
<dbReference type="AlphaFoldDB" id="A0A4U7AZI8"/>
<gene>
    <name evidence="2" type="ORF">C1H76_5489</name>
</gene>
<evidence type="ECO:0000313" key="2">
    <source>
        <dbReference type="EMBL" id="TKX22381.1"/>
    </source>
</evidence>
<sequence>MLSIITVITALSGLSTAFTLPKRQTTIPAECTNIVPSVTIDSFAWFNSTNNLDCAGRTNFAPGSTVCITPGPDSQLCPAETRPTNNSCTCIPICATGVPDRAQQPYGFSSPDTISISIAGKRSCSAANPQGFRNFPIGEGRIDCGNSQTYIAFNGNSNSDSGVTSFYDVDGPTCNSKRAYYSGEHPVTCVKDAGGNATCTAPVPVSLPFKGFF</sequence>
<reference evidence="2 3" key="1">
    <citation type="submission" date="2018-02" db="EMBL/GenBank/DDBJ databases">
        <title>Draft genome sequences of Elsinoe sp., causing black scab on jojoba.</title>
        <authorList>
            <person name="Stodart B."/>
            <person name="Jeffress S."/>
            <person name="Ash G."/>
            <person name="Arun Chinnappa K."/>
        </authorList>
    </citation>
    <scope>NUCLEOTIDE SEQUENCE [LARGE SCALE GENOMIC DNA]</scope>
    <source>
        <strain evidence="2 3">Hillstone_2</strain>
    </source>
</reference>
<feature type="chain" id="PRO_5020884103" evidence="1">
    <location>
        <begin position="18"/>
        <end position="213"/>
    </location>
</feature>
<evidence type="ECO:0000313" key="3">
    <source>
        <dbReference type="Proteomes" id="UP000308133"/>
    </source>
</evidence>
<proteinExistence type="predicted"/>
<dbReference type="Proteomes" id="UP000308133">
    <property type="component" value="Unassembled WGS sequence"/>
</dbReference>
<organism evidence="2 3">
    <name type="scientific">Elsinoe australis</name>
    <dbReference type="NCBI Taxonomy" id="40998"/>
    <lineage>
        <taxon>Eukaryota</taxon>
        <taxon>Fungi</taxon>
        <taxon>Dikarya</taxon>
        <taxon>Ascomycota</taxon>
        <taxon>Pezizomycotina</taxon>
        <taxon>Dothideomycetes</taxon>
        <taxon>Dothideomycetidae</taxon>
        <taxon>Myriangiales</taxon>
        <taxon>Elsinoaceae</taxon>
        <taxon>Elsinoe</taxon>
    </lineage>
</organism>
<dbReference type="EMBL" id="PTQR01000067">
    <property type="protein sequence ID" value="TKX22381.1"/>
    <property type="molecule type" value="Genomic_DNA"/>
</dbReference>
<protein>
    <submittedName>
        <fullName evidence="2">Uncharacterized protein</fullName>
    </submittedName>
</protein>
<name>A0A4U7AZI8_9PEZI</name>
<accession>A0A4U7AZI8</accession>
<keyword evidence="1" id="KW-0732">Signal</keyword>